<dbReference type="EMBL" id="JAKGSG010000046">
    <property type="protein sequence ID" value="MCF4122650.1"/>
    <property type="molecule type" value="Genomic_DNA"/>
</dbReference>
<accession>A0AA41QFS1</accession>
<dbReference type="AlphaFoldDB" id="A0AA41QFS1"/>
<dbReference type="RefSeq" id="WP_236090449.1">
    <property type="nucleotide sequence ID" value="NZ_JAKGSG010000046.1"/>
</dbReference>
<evidence type="ECO:0000313" key="3">
    <source>
        <dbReference type="EMBL" id="MCF4122650.1"/>
    </source>
</evidence>
<evidence type="ECO:0000259" key="2">
    <source>
        <dbReference type="Pfam" id="PF13845"/>
    </source>
</evidence>
<sequence length="342" mass="37178">MSDPELAPFAPPSGSSPIPVPVPVPVSVPVPERRGGYLWALIAGAIILTTVIVGGVVWSAWTLAQHVVAEGLLPLADDVVSEDDEDDEDVPVLRTVYPVELRVEDCFDSRGMDFDAESYTIDIVACANPHTSDVYADVTLPEGEFPGDRALDLLAEDYCTEELDALEAYYGGDMEVSAWWYWPLEESWTFDADRVITCVAETDYEFIEGPLYYPGILDEMTSYAALRPGDCFDSDEQEPSGASAVLVPVRPCERFHLSEAFAQVPLPSEEFPGDARKELLGDEACRAEYERLGLGAGDGTLVVGSISPGRDQWGRSSFDVVACYVESSETLLQGSIVDGSQV</sequence>
<dbReference type="Pfam" id="PF13845">
    <property type="entry name" value="Septum_form"/>
    <property type="match status" value="1"/>
</dbReference>
<comment type="caution">
    <text evidence="3">The sequence shown here is derived from an EMBL/GenBank/DDBJ whole genome shotgun (WGS) entry which is preliminary data.</text>
</comment>
<keyword evidence="1" id="KW-0812">Transmembrane</keyword>
<protein>
    <submittedName>
        <fullName evidence="3">Septum formation family protein</fullName>
    </submittedName>
</protein>
<proteinExistence type="predicted"/>
<feature type="domain" description="Septum formation-related" evidence="2">
    <location>
        <begin position="117"/>
        <end position="289"/>
    </location>
</feature>
<dbReference type="Proteomes" id="UP001165405">
    <property type="component" value="Unassembled WGS sequence"/>
</dbReference>
<evidence type="ECO:0000256" key="1">
    <source>
        <dbReference type="SAM" id="Phobius"/>
    </source>
</evidence>
<gene>
    <name evidence="3" type="ORF">L1785_16855</name>
</gene>
<organism evidence="3 4">
    <name type="scientific">Antribacter soli</name>
    <dbReference type="NCBI Taxonomy" id="2910976"/>
    <lineage>
        <taxon>Bacteria</taxon>
        <taxon>Bacillati</taxon>
        <taxon>Actinomycetota</taxon>
        <taxon>Actinomycetes</taxon>
        <taxon>Micrococcales</taxon>
        <taxon>Promicromonosporaceae</taxon>
        <taxon>Antribacter</taxon>
    </lineage>
</organism>
<keyword evidence="1" id="KW-0472">Membrane</keyword>
<dbReference type="InterPro" id="IPR026004">
    <property type="entry name" value="Septum_form"/>
</dbReference>
<feature type="transmembrane region" description="Helical" evidence="1">
    <location>
        <begin position="37"/>
        <end position="61"/>
    </location>
</feature>
<keyword evidence="4" id="KW-1185">Reference proteome</keyword>
<reference evidence="3" key="1">
    <citation type="submission" date="2022-01" db="EMBL/GenBank/DDBJ databases">
        <title>Antribacter sp. nov., isolated from Guizhou of China.</title>
        <authorList>
            <person name="Chengliang C."/>
            <person name="Ya Z."/>
        </authorList>
    </citation>
    <scope>NUCLEOTIDE SEQUENCE</scope>
    <source>
        <strain evidence="3">KLBMP 9083</strain>
    </source>
</reference>
<keyword evidence="1" id="KW-1133">Transmembrane helix</keyword>
<name>A0AA41QFS1_9MICO</name>
<evidence type="ECO:0000313" key="4">
    <source>
        <dbReference type="Proteomes" id="UP001165405"/>
    </source>
</evidence>